<geneLocation type="plasmid" evidence="3 4">
    <name>pGD02.2.1</name>
</geneLocation>
<evidence type="ECO:0000313" key="4">
    <source>
        <dbReference type="Proteomes" id="UP001162740"/>
    </source>
</evidence>
<organism evidence="3 4">
    <name type="scientific">Rhodococcus rhodochrous</name>
    <dbReference type="NCBI Taxonomy" id="1829"/>
    <lineage>
        <taxon>Bacteria</taxon>
        <taxon>Bacillati</taxon>
        <taxon>Actinomycetota</taxon>
        <taxon>Actinomycetes</taxon>
        <taxon>Mycobacteriales</taxon>
        <taxon>Nocardiaceae</taxon>
        <taxon>Rhodococcus</taxon>
    </lineage>
</organism>
<sequence>MHRIEVDDDVFAQLQQLAEPLVDTPNTVIRRLLAQNAGLATEGTPPPLPKPRKRYRNRRTGELMPLLTAGVLLTDDTLVYAKRNGEVHRGVVTNDGWIEVDGKTYPSPSGALKASVGYDVNGWKLWMHERTGNPLASFRE</sequence>
<dbReference type="InterPro" id="IPR040843">
    <property type="entry name" value="RAMA"/>
</dbReference>
<dbReference type="RefSeq" id="WP_229583266.1">
    <property type="nucleotide sequence ID" value="NZ_CP083975.1"/>
</dbReference>
<accession>A0AA46X178</accession>
<gene>
    <name evidence="3" type="ORF">KUM34_027990</name>
</gene>
<evidence type="ECO:0000259" key="2">
    <source>
        <dbReference type="Pfam" id="PF18755"/>
    </source>
</evidence>
<feature type="region of interest" description="Disordered" evidence="1">
    <location>
        <begin position="39"/>
        <end position="59"/>
    </location>
</feature>
<dbReference type="Proteomes" id="UP001162740">
    <property type="component" value="Plasmid pGD02.2.1"/>
</dbReference>
<dbReference type="Pfam" id="PF18755">
    <property type="entry name" value="RAMA"/>
    <property type="match status" value="1"/>
</dbReference>
<name>A0AA46X178_RHORH</name>
<protein>
    <recommendedName>
        <fullName evidence="2">RAMA domain-containing protein</fullName>
    </recommendedName>
</protein>
<dbReference type="EMBL" id="CP083975">
    <property type="protein sequence ID" value="UZF48208.1"/>
    <property type="molecule type" value="Genomic_DNA"/>
</dbReference>
<dbReference type="AlphaFoldDB" id="A0AA46X178"/>
<reference evidence="3 4" key="1">
    <citation type="journal article" date="2021" name="Front. Microbiol.">
        <title>Bacterial Transformation of Aromatic Monomers in Softwood Black Liquor.</title>
        <authorList>
            <person name="Navas L.E."/>
            <person name="Dexter G."/>
            <person name="Liu J."/>
            <person name="Levy-Booth D."/>
            <person name="Cho M."/>
            <person name="Jang S.K."/>
            <person name="Mansfield S.D."/>
            <person name="Renneckar S."/>
            <person name="Mohn W.W."/>
            <person name="Eltis L.D."/>
        </authorList>
    </citation>
    <scope>NUCLEOTIDE SEQUENCE [LARGE SCALE GENOMIC DNA]</scope>
    <source>
        <strain evidence="3 4">GD02</strain>
    </source>
</reference>
<proteinExistence type="predicted"/>
<evidence type="ECO:0000313" key="3">
    <source>
        <dbReference type="EMBL" id="UZF48208.1"/>
    </source>
</evidence>
<keyword evidence="3" id="KW-0614">Plasmid</keyword>
<feature type="domain" description="RAMA" evidence="2">
    <location>
        <begin position="50"/>
        <end position="139"/>
    </location>
</feature>
<evidence type="ECO:0000256" key="1">
    <source>
        <dbReference type="SAM" id="MobiDB-lite"/>
    </source>
</evidence>